<proteinExistence type="predicted"/>
<reference evidence="1" key="1">
    <citation type="submission" date="2023-06" db="EMBL/GenBank/DDBJ databases">
        <authorList>
            <consortium name="Lawrence Berkeley National Laboratory"/>
            <person name="Ahrendt S."/>
            <person name="Sahu N."/>
            <person name="Indic B."/>
            <person name="Wong-Bajracharya J."/>
            <person name="Merenyi Z."/>
            <person name="Ke H.-M."/>
            <person name="Monk M."/>
            <person name="Kocsube S."/>
            <person name="Drula E."/>
            <person name="Lipzen A."/>
            <person name="Balint B."/>
            <person name="Henrissat B."/>
            <person name="Andreopoulos B."/>
            <person name="Martin F.M."/>
            <person name="Harder C.B."/>
            <person name="Rigling D."/>
            <person name="Ford K.L."/>
            <person name="Foster G.D."/>
            <person name="Pangilinan J."/>
            <person name="Papanicolaou A."/>
            <person name="Barry K."/>
            <person name="LaButti K."/>
            <person name="Viragh M."/>
            <person name="Koriabine M."/>
            <person name="Yan M."/>
            <person name="Riley R."/>
            <person name="Champramary S."/>
            <person name="Plett K.L."/>
            <person name="Tsai I.J."/>
            <person name="Slot J."/>
            <person name="Sipos G."/>
            <person name="Plett J."/>
            <person name="Nagy L.G."/>
            <person name="Grigoriev I.V."/>
        </authorList>
    </citation>
    <scope>NUCLEOTIDE SEQUENCE</scope>
    <source>
        <strain evidence="1">ICMP 16352</strain>
    </source>
</reference>
<dbReference type="EMBL" id="JAUEPR010000056">
    <property type="protein sequence ID" value="KAK0471020.1"/>
    <property type="molecule type" value="Genomic_DNA"/>
</dbReference>
<sequence length="172" mass="19450">MCSKCQDLRYYGKDYQRSDWKSHKLCCQVPTNLMPSACLCKYEGTFRWADIEAFRLHTNYMSAKGNVLEVAVFEGTAIGPNLAEFLVACCKVCDRGKVILGYQADHDPAVSLSRNIRKTGGIGAVTVVFSFWKNANSPVTSIREDFDFREPRQLQVYAERPVEGHVEGNLQR</sequence>
<organism evidence="1 2">
    <name type="scientific">Armillaria novae-zelandiae</name>
    <dbReference type="NCBI Taxonomy" id="153914"/>
    <lineage>
        <taxon>Eukaryota</taxon>
        <taxon>Fungi</taxon>
        <taxon>Dikarya</taxon>
        <taxon>Basidiomycota</taxon>
        <taxon>Agaricomycotina</taxon>
        <taxon>Agaricomycetes</taxon>
        <taxon>Agaricomycetidae</taxon>
        <taxon>Agaricales</taxon>
        <taxon>Marasmiineae</taxon>
        <taxon>Physalacriaceae</taxon>
        <taxon>Armillaria</taxon>
    </lineage>
</organism>
<dbReference type="Gene3D" id="6.10.140.2220">
    <property type="match status" value="1"/>
</dbReference>
<evidence type="ECO:0008006" key="3">
    <source>
        <dbReference type="Google" id="ProtNLM"/>
    </source>
</evidence>
<dbReference type="Proteomes" id="UP001175227">
    <property type="component" value="Unassembled WGS sequence"/>
</dbReference>
<evidence type="ECO:0000313" key="1">
    <source>
        <dbReference type="EMBL" id="KAK0471020.1"/>
    </source>
</evidence>
<evidence type="ECO:0000313" key="2">
    <source>
        <dbReference type="Proteomes" id="UP001175227"/>
    </source>
</evidence>
<dbReference type="AlphaFoldDB" id="A0AA39NST6"/>
<protein>
    <recommendedName>
        <fullName evidence="3">MYND-type domain-containing protein</fullName>
    </recommendedName>
</protein>
<keyword evidence="2" id="KW-1185">Reference proteome</keyword>
<dbReference type="SUPFAM" id="SSF144232">
    <property type="entry name" value="HIT/MYND zinc finger-like"/>
    <property type="match status" value="1"/>
</dbReference>
<comment type="caution">
    <text evidence="1">The sequence shown here is derived from an EMBL/GenBank/DDBJ whole genome shotgun (WGS) entry which is preliminary data.</text>
</comment>
<name>A0AA39NST6_9AGAR</name>
<accession>A0AA39NST6</accession>
<gene>
    <name evidence="1" type="ORF">IW261DRAFT_1612343</name>
</gene>